<gene>
    <name evidence="4" type="ORF">CXB51_011711</name>
</gene>
<dbReference type="GO" id="GO:0003676">
    <property type="term" value="F:nucleic acid binding"/>
    <property type="evidence" value="ECO:0007669"/>
    <property type="project" value="InterPro"/>
</dbReference>
<dbReference type="InterPro" id="IPR015915">
    <property type="entry name" value="Kelch-typ_b-propeller"/>
</dbReference>
<feature type="domain" description="F-box" evidence="3">
    <location>
        <begin position="81"/>
        <end position="127"/>
    </location>
</feature>
<evidence type="ECO:0000259" key="3">
    <source>
        <dbReference type="PROSITE" id="PS50181"/>
    </source>
</evidence>
<name>A0A8J5YV86_9ROSI</name>
<dbReference type="InterPro" id="IPR011043">
    <property type="entry name" value="Gal_Oxase/kelch_b-propeller"/>
</dbReference>
<keyword evidence="2" id="KW-0378">Hydrolase</keyword>
<dbReference type="AlphaFoldDB" id="A0A8J5YV86"/>
<dbReference type="PANTHER" id="PTHR47719:SF2">
    <property type="entry name" value="SKP1-INTERACTING PARTNER 15"/>
    <property type="match status" value="1"/>
</dbReference>
<dbReference type="Proteomes" id="UP000701853">
    <property type="component" value="Chromosome 5"/>
</dbReference>
<dbReference type="InterPro" id="IPR036047">
    <property type="entry name" value="F-box-like_dom_sf"/>
</dbReference>
<dbReference type="Pfam" id="PF07646">
    <property type="entry name" value="Kelch_2"/>
    <property type="match status" value="1"/>
</dbReference>
<dbReference type="Pfam" id="PF00646">
    <property type="entry name" value="F-box"/>
    <property type="match status" value="1"/>
</dbReference>
<evidence type="ECO:0000313" key="4">
    <source>
        <dbReference type="EMBL" id="KAG8493559.1"/>
    </source>
</evidence>
<evidence type="ECO:0000256" key="1">
    <source>
        <dbReference type="ARBA" id="ARBA00022723"/>
    </source>
</evidence>
<dbReference type="Gene3D" id="3.30.70.2330">
    <property type="match status" value="1"/>
</dbReference>
<dbReference type="EMBL" id="JAHUZN010000005">
    <property type="protein sequence ID" value="KAG8493559.1"/>
    <property type="molecule type" value="Genomic_DNA"/>
</dbReference>
<dbReference type="SMART" id="SM00256">
    <property type="entry name" value="FBOX"/>
    <property type="match status" value="1"/>
</dbReference>
<reference evidence="4 5" key="1">
    <citation type="journal article" date="2021" name="bioRxiv">
        <title>The Gossypium anomalum genome as a resource for cotton improvement and evolutionary analysis of hybrid incompatibility.</title>
        <authorList>
            <person name="Grover C.E."/>
            <person name="Yuan D."/>
            <person name="Arick M.A."/>
            <person name="Miller E.R."/>
            <person name="Hu G."/>
            <person name="Peterson D.G."/>
            <person name="Wendel J.F."/>
            <person name="Udall J.A."/>
        </authorList>
    </citation>
    <scope>NUCLEOTIDE SEQUENCE [LARGE SCALE GENOMIC DNA]</scope>
    <source>
        <strain evidence="4">JFW-Udall</strain>
        <tissue evidence="4">Leaf</tissue>
    </source>
</reference>
<dbReference type="InterPro" id="IPR014905">
    <property type="entry name" value="HIRAN"/>
</dbReference>
<dbReference type="PANTHER" id="PTHR47719">
    <property type="entry name" value="SKP1-INTERACTING PARTNER 15"/>
    <property type="match status" value="1"/>
</dbReference>
<dbReference type="SUPFAM" id="SSF81383">
    <property type="entry name" value="F-box domain"/>
    <property type="match status" value="1"/>
</dbReference>
<dbReference type="InterPro" id="IPR001810">
    <property type="entry name" value="F-box_dom"/>
</dbReference>
<protein>
    <recommendedName>
        <fullName evidence="3">F-box domain-containing protein</fullName>
    </recommendedName>
</protein>
<dbReference type="Gene3D" id="2.120.10.80">
    <property type="entry name" value="Kelch-type beta propeller"/>
    <property type="match status" value="1"/>
</dbReference>
<keyword evidence="1" id="KW-0479">Metal-binding</keyword>
<sequence>MVGLVQEPFNPYDGNALKVLNTRTLHVGHIERSIAAVLSPLIGSHLIVVEGIMPNSRTTNNNELIIIPCFASHSPSTKMEDSPINRLPEDTLHQIFSSLSLRQIMICRSVCKLFNRTLTSSSFIHLISARSHLHLLALRPPHLHHHHHSRHASLHSCIHVYDPDQNQWLRFSLDFLPFRSPHPVASSLGLVYLWADSPDSNKSLIVCNPLTRQYRVLPQLGSAWSRHGSVLVDSRNRVMVLTELAALYFSFSQKTQQWLKFSSNLPSKPRSPIVISNSVFALCDVGSPWRSKWKLFSCAVKNLLNLNLNVMNNNWECLERHEWGDIFDIMKRPRLIPGDGNKILMIGGLKSNYSFNQSCSTILILRLDLETMEWEEATRMPEAMHRWFQDSKFKVFGGGNRVCFSGKKVGRLSLWDCCKWRWIDGVPGNGDELSGDLRLKLGLLQFLKIFARIREGWLWKMGIKIVDLSQTSG</sequence>
<dbReference type="Pfam" id="PF08797">
    <property type="entry name" value="HIRAN"/>
    <property type="match status" value="1"/>
</dbReference>
<dbReference type="SUPFAM" id="SSF50965">
    <property type="entry name" value="Galactose oxidase, central domain"/>
    <property type="match status" value="1"/>
</dbReference>
<dbReference type="InterPro" id="IPR011498">
    <property type="entry name" value="Kelch_2"/>
</dbReference>
<organism evidence="4 5">
    <name type="scientific">Gossypium anomalum</name>
    <dbReference type="NCBI Taxonomy" id="47600"/>
    <lineage>
        <taxon>Eukaryota</taxon>
        <taxon>Viridiplantae</taxon>
        <taxon>Streptophyta</taxon>
        <taxon>Embryophyta</taxon>
        <taxon>Tracheophyta</taxon>
        <taxon>Spermatophyta</taxon>
        <taxon>Magnoliopsida</taxon>
        <taxon>eudicotyledons</taxon>
        <taxon>Gunneridae</taxon>
        <taxon>Pentapetalae</taxon>
        <taxon>rosids</taxon>
        <taxon>malvids</taxon>
        <taxon>Malvales</taxon>
        <taxon>Malvaceae</taxon>
        <taxon>Malvoideae</taxon>
        <taxon>Gossypium</taxon>
    </lineage>
</organism>
<keyword evidence="5" id="KW-1185">Reference proteome</keyword>
<evidence type="ECO:0000256" key="2">
    <source>
        <dbReference type="ARBA" id="ARBA00022801"/>
    </source>
</evidence>
<dbReference type="GO" id="GO:0008270">
    <property type="term" value="F:zinc ion binding"/>
    <property type="evidence" value="ECO:0007669"/>
    <property type="project" value="InterPro"/>
</dbReference>
<comment type="caution">
    <text evidence="4">The sequence shown here is derived from an EMBL/GenBank/DDBJ whole genome shotgun (WGS) entry which is preliminary data.</text>
</comment>
<dbReference type="PROSITE" id="PS50181">
    <property type="entry name" value="FBOX"/>
    <property type="match status" value="1"/>
</dbReference>
<dbReference type="Gene3D" id="1.20.1280.50">
    <property type="match status" value="1"/>
</dbReference>
<evidence type="ECO:0000313" key="5">
    <source>
        <dbReference type="Proteomes" id="UP000701853"/>
    </source>
</evidence>
<dbReference type="GO" id="GO:0016818">
    <property type="term" value="F:hydrolase activity, acting on acid anhydrides, in phosphorus-containing anhydrides"/>
    <property type="evidence" value="ECO:0007669"/>
    <property type="project" value="InterPro"/>
</dbReference>
<proteinExistence type="predicted"/>
<dbReference type="OrthoDB" id="1922820at2759"/>
<accession>A0A8J5YV86</accession>